<dbReference type="InterPro" id="IPR036291">
    <property type="entry name" value="NAD(P)-bd_dom_sf"/>
</dbReference>
<organism evidence="3 4">
    <name type="scientific">Dokdonella immobilis</name>
    <dbReference type="NCBI Taxonomy" id="578942"/>
    <lineage>
        <taxon>Bacteria</taxon>
        <taxon>Pseudomonadati</taxon>
        <taxon>Pseudomonadota</taxon>
        <taxon>Gammaproteobacteria</taxon>
        <taxon>Lysobacterales</taxon>
        <taxon>Rhodanobacteraceae</taxon>
        <taxon>Dokdonella</taxon>
    </lineage>
</organism>
<dbReference type="FunFam" id="3.40.50.720:FF:000084">
    <property type="entry name" value="Short-chain dehydrogenase reductase"/>
    <property type="match status" value="1"/>
</dbReference>
<dbReference type="AlphaFoldDB" id="A0A1I4ZB34"/>
<dbReference type="PRINTS" id="PR00080">
    <property type="entry name" value="SDRFAMILY"/>
</dbReference>
<dbReference type="NCBIfam" id="NF005559">
    <property type="entry name" value="PRK07231.1"/>
    <property type="match status" value="1"/>
</dbReference>
<keyword evidence="2" id="KW-0560">Oxidoreductase</keyword>
<evidence type="ECO:0000313" key="3">
    <source>
        <dbReference type="EMBL" id="SFN47481.1"/>
    </source>
</evidence>
<dbReference type="SUPFAM" id="SSF51735">
    <property type="entry name" value="NAD(P)-binding Rossmann-fold domains"/>
    <property type="match status" value="1"/>
</dbReference>
<dbReference type="Pfam" id="PF13561">
    <property type="entry name" value="adh_short_C2"/>
    <property type="match status" value="1"/>
</dbReference>
<comment type="similarity">
    <text evidence="1">Belongs to the short-chain dehydrogenases/reductases (SDR) family.</text>
</comment>
<evidence type="ECO:0000313" key="4">
    <source>
        <dbReference type="Proteomes" id="UP000198575"/>
    </source>
</evidence>
<dbReference type="OrthoDB" id="9787298at2"/>
<dbReference type="PRINTS" id="PR00081">
    <property type="entry name" value="GDHRDH"/>
</dbReference>
<gene>
    <name evidence="3" type="ORF">SAMN05216289_12438</name>
</gene>
<dbReference type="PANTHER" id="PTHR24321:SF15">
    <property type="entry name" value="OXIDOREDUCTASE UCPA"/>
    <property type="match status" value="1"/>
</dbReference>
<dbReference type="Proteomes" id="UP000198575">
    <property type="component" value="Unassembled WGS sequence"/>
</dbReference>
<keyword evidence="4" id="KW-1185">Reference proteome</keyword>
<dbReference type="PANTHER" id="PTHR24321">
    <property type="entry name" value="DEHYDROGENASES, SHORT CHAIN"/>
    <property type="match status" value="1"/>
</dbReference>
<dbReference type="STRING" id="578942.SAMN05216289_12438"/>
<accession>A0A1I4ZB34</accession>
<dbReference type="Gene3D" id="3.40.50.720">
    <property type="entry name" value="NAD(P)-binding Rossmann-like Domain"/>
    <property type="match status" value="1"/>
</dbReference>
<evidence type="ECO:0000256" key="2">
    <source>
        <dbReference type="ARBA" id="ARBA00023002"/>
    </source>
</evidence>
<evidence type="ECO:0000256" key="1">
    <source>
        <dbReference type="ARBA" id="ARBA00006484"/>
    </source>
</evidence>
<dbReference type="EMBL" id="FOVF01000024">
    <property type="protein sequence ID" value="SFN47481.1"/>
    <property type="molecule type" value="Genomic_DNA"/>
</dbReference>
<proteinExistence type="inferred from homology"/>
<dbReference type="InterPro" id="IPR002347">
    <property type="entry name" value="SDR_fam"/>
</dbReference>
<protein>
    <submittedName>
        <fullName evidence="3">NAD(P)-dependent dehydrogenase, short-chain alcohol dehydrogenase family</fullName>
    </submittedName>
</protein>
<reference evidence="3 4" key="1">
    <citation type="submission" date="2016-10" db="EMBL/GenBank/DDBJ databases">
        <authorList>
            <person name="de Groot N.N."/>
        </authorList>
    </citation>
    <scope>NUCLEOTIDE SEQUENCE [LARGE SCALE GENOMIC DNA]</scope>
    <source>
        <strain evidence="3 4">CGMCC 1.7659</strain>
    </source>
</reference>
<sequence length="257" mass="27185">MDRVKDKVCIITGAALGIGHACALRLAQEGARIALFDVLDQEGEALAASLRAAGSDAGYWHVDVAAEAQVKAATEAVAERFGGIHVLVNNAGIAGPSKPTHELSEAEWDRVQAINVKGVFFCTKHAIAHLRRAGGGSIINLSSIYGLVGAADVPPYHAAKGAVRLMTKTDAMFYAGDRIRVNSVHPGFIRTPMVEHHVRDGGATDLEAAYREVDALHPLGHMGEPDDIAWGVVYLASDESKFVTGSELVIDGGYTAH</sequence>
<dbReference type="RefSeq" id="WP_092409262.1">
    <property type="nucleotide sequence ID" value="NZ_FOVF01000024.1"/>
</dbReference>
<name>A0A1I4ZB34_9GAMM</name>
<dbReference type="GO" id="GO:0016491">
    <property type="term" value="F:oxidoreductase activity"/>
    <property type="evidence" value="ECO:0007669"/>
    <property type="project" value="UniProtKB-KW"/>
</dbReference>